<feature type="compositionally biased region" description="Basic and acidic residues" evidence="2">
    <location>
        <begin position="380"/>
        <end position="392"/>
    </location>
</feature>
<gene>
    <name evidence="4" type="ORF">CLCR_05742</name>
</gene>
<evidence type="ECO:0000313" key="5">
    <source>
        <dbReference type="Proteomes" id="UP000094526"/>
    </source>
</evidence>
<organism evidence="4 5">
    <name type="scientific">Cladophialophora carrionii</name>
    <dbReference type="NCBI Taxonomy" id="86049"/>
    <lineage>
        <taxon>Eukaryota</taxon>
        <taxon>Fungi</taxon>
        <taxon>Dikarya</taxon>
        <taxon>Ascomycota</taxon>
        <taxon>Pezizomycotina</taxon>
        <taxon>Eurotiomycetes</taxon>
        <taxon>Chaetothyriomycetidae</taxon>
        <taxon>Chaetothyriales</taxon>
        <taxon>Herpotrichiellaceae</taxon>
        <taxon>Cladophialophora</taxon>
    </lineage>
</organism>
<feature type="domain" description="HNH nuclease" evidence="3">
    <location>
        <begin position="200"/>
        <end position="256"/>
    </location>
</feature>
<dbReference type="OrthoDB" id="4120917at2759"/>
<dbReference type="STRING" id="86049.A0A1C1C9B0"/>
<sequence>MSTSLYDITISDRACALDHGLDGTRERNAAVARRLKQEIGEMKVGKDGQVKLQREIREHCKAKLSWCRSMRRALLQDLEVLEASEQGISSEELRENSRHLHEFEKEMWVLQFDWPRVAGIALRERLELEARMSEALTMAVATCVSDMPLSGIMDKEVWSKARNTDQAYFVRHLVRRYEAGDDRRWCPVISPLKNGKTFDQRHVKAAHIIPNCLRDVQVAHLFGLPVEDGYPKPWDPTNGLILHKEIEQALHAAAIQIVPGLTEENAQCLRVVVLDQDHSIFADDANIFDGRVLEFRPGIDARPGVEYLYVAALLAAFRRKRWDCAGWRDDYEKLFYEVPWPEDIPVDPAKSTLRALARSCGDLRRFDQYSRSSASQDDDGPNHESDAEGTRRDEWNGLLDLLNAVMSEGMKPSNAQRRDIEENPDEFWHRELAEYDNNEQQQQQGQLILDVQVLELEKQELIHVNEELARKHQAEVEELQERMAELERTCAARVVELEQTCAARVVELDRAFAARVADVEKTSSAAVIEGLRRELEKSRTTMAQLERKR</sequence>
<accession>A0A1C1C9B0</accession>
<dbReference type="VEuPathDB" id="FungiDB:CLCR_05742"/>
<keyword evidence="5" id="KW-1185">Reference proteome</keyword>
<dbReference type="Proteomes" id="UP000094526">
    <property type="component" value="Unassembled WGS sequence"/>
</dbReference>
<dbReference type="EMBL" id="LGRB01000020">
    <property type="protein sequence ID" value="OCT45032.1"/>
    <property type="molecule type" value="Genomic_DNA"/>
</dbReference>
<dbReference type="VEuPathDB" id="FungiDB:G647_07705"/>
<dbReference type="AlphaFoldDB" id="A0A1C1C9B0"/>
<dbReference type="Pfam" id="PF13391">
    <property type="entry name" value="HNH_2"/>
    <property type="match status" value="1"/>
</dbReference>
<keyword evidence="1" id="KW-0175">Coiled coil</keyword>
<protein>
    <recommendedName>
        <fullName evidence="3">HNH nuclease domain-containing protein</fullName>
    </recommendedName>
</protein>
<comment type="caution">
    <text evidence="4">The sequence shown here is derived from an EMBL/GenBank/DDBJ whole genome shotgun (WGS) entry which is preliminary data.</text>
</comment>
<feature type="coiled-coil region" evidence="1">
    <location>
        <begin position="451"/>
        <end position="496"/>
    </location>
</feature>
<reference evidence="5" key="1">
    <citation type="submission" date="2015-07" db="EMBL/GenBank/DDBJ databases">
        <authorList>
            <person name="Teixeira M.M."/>
            <person name="Souza R.C."/>
            <person name="Almeida L.G."/>
            <person name="Vicente V.A."/>
            <person name="de Hoog S."/>
            <person name="Bocca A.L."/>
            <person name="de Almeida S.R."/>
            <person name="Vasconcelos A.T."/>
            <person name="Felipe M.S."/>
        </authorList>
    </citation>
    <scope>NUCLEOTIDE SEQUENCE [LARGE SCALE GENOMIC DNA]</scope>
    <source>
        <strain evidence="5">KSF</strain>
    </source>
</reference>
<evidence type="ECO:0000313" key="4">
    <source>
        <dbReference type="EMBL" id="OCT45032.1"/>
    </source>
</evidence>
<proteinExistence type="predicted"/>
<evidence type="ECO:0000256" key="2">
    <source>
        <dbReference type="SAM" id="MobiDB-lite"/>
    </source>
</evidence>
<evidence type="ECO:0000256" key="1">
    <source>
        <dbReference type="SAM" id="Coils"/>
    </source>
</evidence>
<name>A0A1C1C9B0_9EURO</name>
<feature type="region of interest" description="Disordered" evidence="2">
    <location>
        <begin position="369"/>
        <end position="392"/>
    </location>
</feature>
<dbReference type="InterPro" id="IPR003615">
    <property type="entry name" value="HNH_nuc"/>
</dbReference>
<evidence type="ECO:0000259" key="3">
    <source>
        <dbReference type="Pfam" id="PF13391"/>
    </source>
</evidence>